<evidence type="ECO:0000256" key="2">
    <source>
        <dbReference type="ARBA" id="ARBA00022679"/>
    </source>
</evidence>
<comment type="caution">
    <text evidence="4">The sequence shown here is derived from an EMBL/GenBank/DDBJ whole genome shotgun (WGS) entry which is preliminary data.</text>
</comment>
<evidence type="ECO:0000256" key="3">
    <source>
        <dbReference type="ARBA" id="ARBA00023315"/>
    </source>
</evidence>
<accession>A0A9R1V8C1</accession>
<protein>
    <submittedName>
        <fullName evidence="4">Uncharacterized protein</fullName>
    </submittedName>
</protein>
<evidence type="ECO:0000313" key="4">
    <source>
        <dbReference type="EMBL" id="KAJ0200040.1"/>
    </source>
</evidence>
<keyword evidence="5" id="KW-1185">Reference proteome</keyword>
<evidence type="ECO:0000256" key="1">
    <source>
        <dbReference type="ARBA" id="ARBA00009861"/>
    </source>
</evidence>
<keyword evidence="3" id="KW-0012">Acyltransferase</keyword>
<gene>
    <name evidence="4" type="ORF">LSAT_V11C600299650</name>
</gene>
<dbReference type="OrthoDB" id="671439at2759"/>
<dbReference type="Gene3D" id="3.30.559.10">
    <property type="entry name" value="Chloramphenicol acetyltransferase-like domain"/>
    <property type="match status" value="2"/>
</dbReference>
<dbReference type="EMBL" id="NBSK02000006">
    <property type="protein sequence ID" value="KAJ0200040.1"/>
    <property type="molecule type" value="Genomic_DNA"/>
</dbReference>
<dbReference type="Pfam" id="PF02458">
    <property type="entry name" value="Transferase"/>
    <property type="match status" value="1"/>
</dbReference>
<comment type="similarity">
    <text evidence="1">Belongs to the plant acyltransferase family.</text>
</comment>
<dbReference type="PANTHER" id="PTHR31623">
    <property type="entry name" value="F21J9.9"/>
    <property type="match status" value="1"/>
</dbReference>
<dbReference type="AlphaFoldDB" id="A0A9R1V8C1"/>
<dbReference type="InterPro" id="IPR023213">
    <property type="entry name" value="CAT-like_dom_sf"/>
</dbReference>
<dbReference type="Gramene" id="rna-gnl|WGS:NBSK|LSAT_6X3301_mrna">
    <property type="protein sequence ID" value="cds-PLY69822.1"/>
    <property type="gene ID" value="gene-LSAT_6X3301"/>
</dbReference>
<proteinExistence type="inferred from homology"/>
<sequence length="455" mass="50840">MTMISSLIRFGRRQLHTIVSKEIIKPSSPTPSHLKTYNLSLLDQMSVNTFMPMVTFYPNTGIDRTSHDKTIDLKNSLSQTLTKYYPFAGRHAKVAPACVDCNDEGAEFLEASVDRTLSDFLQNSQHEDLDQFFPHGLVNDKSNRGDDDDLESDKVTPLAVQVNHFECGGVAVAVSLSHKIADACSLATLINDWAKMTRFCSGVEKHESPIIDPLFISLEYMNINYEGLSLERSNDCVTKSFMFPNSKINDLKLKVKTMTAESGNPITNPTRVEVLNWLLYKCAVKAAMKNNTSGSFKPTGVSHLTNIRSKMMEPLPENSMGNLFMIGDIVTNNESEMKPETFIGEFKMKKMEFQSLPNIATTFGLISQMCSKPALEEHQRKLSVSYICTSLCRYPAYEIDFGWGKPIKVAIAGDLRKNSFILMDSPNGDGIEAFVCLGKQDMEIIQSDPELLAFL</sequence>
<reference evidence="4 5" key="1">
    <citation type="journal article" date="2017" name="Nat. Commun.">
        <title>Genome assembly with in vitro proximity ligation data and whole-genome triplication in lettuce.</title>
        <authorList>
            <person name="Reyes-Chin-Wo S."/>
            <person name="Wang Z."/>
            <person name="Yang X."/>
            <person name="Kozik A."/>
            <person name="Arikit S."/>
            <person name="Song C."/>
            <person name="Xia L."/>
            <person name="Froenicke L."/>
            <person name="Lavelle D.O."/>
            <person name="Truco M.J."/>
            <person name="Xia R."/>
            <person name="Zhu S."/>
            <person name="Xu C."/>
            <person name="Xu H."/>
            <person name="Xu X."/>
            <person name="Cox K."/>
            <person name="Korf I."/>
            <person name="Meyers B.C."/>
            <person name="Michelmore R.W."/>
        </authorList>
    </citation>
    <scope>NUCLEOTIDE SEQUENCE [LARGE SCALE GENOMIC DNA]</scope>
    <source>
        <strain evidence="5">cv. Salinas</strain>
        <tissue evidence="4">Seedlings</tissue>
    </source>
</reference>
<evidence type="ECO:0000313" key="5">
    <source>
        <dbReference type="Proteomes" id="UP000235145"/>
    </source>
</evidence>
<name>A0A9R1V8C1_LACSA</name>
<dbReference type="GO" id="GO:0016746">
    <property type="term" value="F:acyltransferase activity"/>
    <property type="evidence" value="ECO:0007669"/>
    <property type="project" value="UniProtKB-KW"/>
</dbReference>
<dbReference type="Proteomes" id="UP000235145">
    <property type="component" value="Unassembled WGS sequence"/>
</dbReference>
<organism evidence="4 5">
    <name type="scientific">Lactuca sativa</name>
    <name type="common">Garden lettuce</name>
    <dbReference type="NCBI Taxonomy" id="4236"/>
    <lineage>
        <taxon>Eukaryota</taxon>
        <taxon>Viridiplantae</taxon>
        <taxon>Streptophyta</taxon>
        <taxon>Embryophyta</taxon>
        <taxon>Tracheophyta</taxon>
        <taxon>Spermatophyta</taxon>
        <taxon>Magnoliopsida</taxon>
        <taxon>eudicotyledons</taxon>
        <taxon>Gunneridae</taxon>
        <taxon>Pentapetalae</taxon>
        <taxon>asterids</taxon>
        <taxon>campanulids</taxon>
        <taxon>Asterales</taxon>
        <taxon>Asteraceae</taxon>
        <taxon>Cichorioideae</taxon>
        <taxon>Cichorieae</taxon>
        <taxon>Lactucinae</taxon>
        <taxon>Lactuca</taxon>
    </lineage>
</organism>
<keyword evidence="2" id="KW-0808">Transferase</keyword>
<dbReference type="PANTHER" id="PTHR31623:SF118">
    <property type="entry name" value="BAHD ACYLTRANSFERASE"/>
    <property type="match status" value="1"/>
</dbReference>